<dbReference type="Proteomes" id="UP001163603">
    <property type="component" value="Chromosome 13"/>
</dbReference>
<comment type="caution">
    <text evidence="1">The sequence shown here is derived from an EMBL/GenBank/DDBJ whole genome shotgun (WGS) entry which is preliminary data.</text>
</comment>
<protein>
    <submittedName>
        <fullName evidence="1">Uncharacterized protein</fullName>
    </submittedName>
</protein>
<name>A0ACC0XBM1_9ROSI</name>
<accession>A0ACC0XBM1</accession>
<reference evidence="2" key="1">
    <citation type="journal article" date="2023" name="G3 (Bethesda)">
        <title>Genome assembly and association tests identify interacting loci associated with vigor, precocity, and sex in interspecific pistachio rootstocks.</title>
        <authorList>
            <person name="Palmer W."/>
            <person name="Jacygrad E."/>
            <person name="Sagayaradj S."/>
            <person name="Cavanaugh K."/>
            <person name="Han R."/>
            <person name="Bertier L."/>
            <person name="Beede B."/>
            <person name="Kafkas S."/>
            <person name="Golino D."/>
            <person name="Preece J."/>
            <person name="Michelmore R."/>
        </authorList>
    </citation>
    <scope>NUCLEOTIDE SEQUENCE [LARGE SCALE GENOMIC DNA]</scope>
</reference>
<evidence type="ECO:0000313" key="2">
    <source>
        <dbReference type="Proteomes" id="UP001163603"/>
    </source>
</evidence>
<keyword evidence="2" id="KW-1185">Reference proteome</keyword>
<dbReference type="EMBL" id="CM047748">
    <property type="protein sequence ID" value="KAJ0013683.1"/>
    <property type="molecule type" value="Genomic_DNA"/>
</dbReference>
<gene>
    <name evidence="1" type="ORF">Pint_19656</name>
</gene>
<proteinExistence type="predicted"/>
<organism evidence="1 2">
    <name type="scientific">Pistacia integerrima</name>
    <dbReference type="NCBI Taxonomy" id="434235"/>
    <lineage>
        <taxon>Eukaryota</taxon>
        <taxon>Viridiplantae</taxon>
        <taxon>Streptophyta</taxon>
        <taxon>Embryophyta</taxon>
        <taxon>Tracheophyta</taxon>
        <taxon>Spermatophyta</taxon>
        <taxon>Magnoliopsida</taxon>
        <taxon>eudicotyledons</taxon>
        <taxon>Gunneridae</taxon>
        <taxon>Pentapetalae</taxon>
        <taxon>rosids</taxon>
        <taxon>malvids</taxon>
        <taxon>Sapindales</taxon>
        <taxon>Anacardiaceae</taxon>
        <taxon>Pistacia</taxon>
    </lineage>
</organism>
<sequence>MEISLSFIFGILGNITTGLVYLSPAKTFWHIVERRSTELFESLPYVCKLLNAYCWVWYGIVKPNSVLVATVNGFGGVLEIIYVTIFLIFASPRMRVQTAILAGVLDVAFPAAAVLITQLMFDREVQIKVSGFLSVVFSMATYGSPLSAMKTVVVTKSVEYMPFLLSFILFINGAVWTVYAVITKDLFIGIPNGTGFVLGTAQLILYAIYWKPKSSKRNSPNDLEDGWQQEPLISTDNQATKSQDE</sequence>
<evidence type="ECO:0000313" key="1">
    <source>
        <dbReference type="EMBL" id="KAJ0013683.1"/>
    </source>
</evidence>